<dbReference type="EMBL" id="QUMQ01000001">
    <property type="protein sequence ID" value="REG00766.1"/>
    <property type="molecule type" value="Genomic_DNA"/>
</dbReference>
<evidence type="ECO:0000256" key="1">
    <source>
        <dbReference type="SAM" id="MobiDB-lite"/>
    </source>
</evidence>
<gene>
    <name evidence="2" type="ORF">DFJ67_6823</name>
</gene>
<evidence type="ECO:0000313" key="3">
    <source>
        <dbReference type="Proteomes" id="UP000256913"/>
    </source>
</evidence>
<reference evidence="2 3" key="1">
    <citation type="submission" date="2018-08" db="EMBL/GenBank/DDBJ databases">
        <title>Sequencing the genomes of 1000 actinobacteria strains.</title>
        <authorList>
            <person name="Klenk H.-P."/>
        </authorList>
    </citation>
    <scope>NUCLEOTIDE SEQUENCE [LARGE SCALE GENOMIC DNA]</scope>
    <source>
        <strain evidence="2 3">DSM 44099</strain>
    </source>
</reference>
<feature type="region of interest" description="Disordered" evidence="1">
    <location>
        <begin position="356"/>
        <end position="381"/>
    </location>
</feature>
<dbReference type="Proteomes" id="UP000256913">
    <property type="component" value="Unassembled WGS sequence"/>
</dbReference>
<organism evidence="2 3">
    <name type="scientific">Asanoa ferruginea</name>
    <dbReference type="NCBI Taxonomy" id="53367"/>
    <lineage>
        <taxon>Bacteria</taxon>
        <taxon>Bacillati</taxon>
        <taxon>Actinomycetota</taxon>
        <taxon>Actinomycetes</taxon>
        <taxon>Micromonosporales</taxon>
        <taxon>Micromonosporaceae</taxon>
        <taxon>Asanoa</taxon>
    </lineage>
</organism>
<keyword evidence="3" id="KW-1185">Reference proteome</keyword>
<dbReference type="AlphaFoldDB" id="A0A3D9ZUA7"/>
<sequence>MSYDVTIAAHRAMRTDLVEAWAGERSLALAKEPDHLVLGSPSSGEFIEVWGPDPAEADDFDEMLAAACLAPRWMVQLSTTAGATKATITLLRTLARHIAEQTDGAAMDPRRDGLIWPRGRRKMAVPAVERSTSMVRMDWFVPPSRWADAAGQIVDLLARRCPEALPTRYGHWEPPPHRFDRAEPQPFTEAVRGAADDYLFWRASRPCFGGSANPPNPAAGDERPTVGRIELSFDGGLVRADDRWREALVDLFATAARTFGAFFAAAQEEPGHLVSRNRSWPTKESLTHSAEHILNGQTWQGLPPVPMWLSWYGRPYADLVTPGLVRASEQIRPRADLPAVVPPPELTYRHRPAIVGADGSVSTDPPRPGDQASFIPDLEGI</sequence>
<accession>A0A3D9ZUA7</accession>
<protein>
    <submittedName>
        <fullName evidence="2">Uncharacterized protein</fullName>
    </submittedName>
</protein>
<dbReference type="RefSeq" id="WP_116072517.1">
    <property type="nucleotide sequence ID" value="NZ_BONB01000009.1"/>
</dbReference>
<dbReference type="OrthoDB" id="3249195at2"/>
<name>A0A3D9ZUA7_9ACTN</name>
<evidence type="ECO:0000313" key="2">
    <source>
        <dbReference type="EMBL" id="REG00766.1"/>
    </source>
</evidence>
<comment type="caution">
    <text evidence="2">The sequence shown here is derived from an EMBL/GenBank/DDBJ whole genome shotgun (WGS) entry which is preliminary data.</text>
</comment>
<proteinExistence type="predicted"/>